<name>A0A4P2QL16_SORCE</name>
<evidence type="ECO:0000256" key="3">
    <source>
        <dbReference type="ARBA" id="ARBA00023172"/>
    </source>
</evidence>
<keyword evidence="3" id="KW-0233">DNA recombination</keyword>
<protein>
    <recommendedName>
        <fullName evidence="5">Tyr recombinase domain-containing protein</fullName>
    </recommendedName>
</protein>
<evidence type="ECO:0000313" key="6">
    <source>
        <dbReference type="EMBL" id="AUX30476.1"/>
    </source>
</evidence>
<feature type="region of interest" description="Disordered" evidence="4">
    <location>
        <begin position="294"/>
        <end position="316"/>
    </location>
</feature>
<feature type="domain" description="Tyr recombinase" evidence="5">
    <location>
        <begin position="195"/>
        <end position="393"/>
    </location>
</feature>
<evidence type="ECO:0000259" key="5">
    <source>
        <dbReference type="PROSITE" id="PS51898"/>
    </source>
</evidence>
<evidence type="ECO:0000256" key="4">
    <source>
        <dbReference type="SAM" id="MobiDB-lite"/>
    </source>
</evidence>
<reference evidence="6 7" key="1">
    <citation type="submission" date="2015-09" db="EMBL/GenBank/DDBJ databases">
        <title>Sorangium comparison.</title>
        <authorList>
            <person name="Zaburannyi N."/>
            <person name="Bunk B."/>
            <person name="Overmann J."/>
            <person name="Mueller R."/>
        </authorList>
    </citation>
    <scope>NUCLEOTIDE SEQUENCE [LARGE SCALE GENOMIC DNA]</scope>
    <source>
        <strain evidence="6 7">So ce836</strain>
    </source>
</reference>
<dbReference type="InterPro" id="IPR002104">
    <property type="entry name" value="Integrase_catalytic"/>
</dbReference>
<dbReference type="GO" id="GO:0003677">
    <property type="term" value="F:DNA binding"/>
    <property type="evidence" value="ECO:0007669"/>
    <property type="project" value="UniProtKB-KW"/>
</dbReference>
<dbReference type="Gene3D" id="1.10.150.130">
    <property type="match status" value="1"/>
</dbReference>
<gene>
    <name evidence="6" type="ORF">SOCE836_025820</name>
</gene>
<dbReference type="InterPro" id="IPR013762">
    <property type="entry name" value="Integrase-like_cat_sf"/>
</dbReference>
<dbReference type="AlphaFoldDB" id="A0A4P2QL16"/>
<accession>A0A4P2QL16</accession>
<dbReference type="GO" id="GO:0015074">
    <property type="term" value="P:DNA integration"/>
    <property type="evidence" value="ECO:0007669"/>
    <property type="project" value="InterPro"/>
</dbReference>
<dbReference type="GO" id="GO:0006310">
    <property type="term" value="P:DNA recombination"/>
    <property type="evidence" value="ECO:0007669"/>
    <property type="project" value="UniProtKB-KW"/>
</dbReference>
<evidence type="ECO:0000313" key="7">
    <source>
        <dbReference type="Proteomes" id="UP000295497"/>
    </source>
</evidence>
<dbReference type="InterPro" id="IPR011010">
    <property type="entry name" value="DNA_brk_join_enz"/>
</dbReference>
<dbReference type="InterPro" id="IPR010998">
    <property type="entry name" value="Integrase_recombinase_N"/>
</dbReference>
<evidence type="ECO:0000256" key="1">
    <source>
        <dbReference type="ARBA" id="ARBA00008857"/>
    </source>
</evidence>
<dbReference type="CDD" id="cd00397">
    <property type="entry name" value="DNA_BRE_C"/>
    <property type="match status" value="1"/>
</dbReference>
<organism evidence="6 7">
    <name type="scientific">Sorangium cellulosum</name>
    <name type="common">Polyangium cellulosum</name>
    <dbReference type="NCBI Taxonomy" id="56"/>
    <lineage>
        <taxon>Bacteria</taxon>
        <taxon>Pseudomonadati</taxon>
        <taxon>Myxococcota</taxon>
        <taxon>Polyangia</taxon>
        <taxon>Polyangiales</taxon>
        <taxon>Polyangiaceae</taxon>
        <taxon>Sorangium</taxon>
    </lineage>
</organism>
<comment type="similarity">
    <text evidence="1">Belongs to the 'phage' integrase family.</text>
</comment>
<feature type="region of interest" description="Disordered" evidence="4">
    <location>
        <begin position="395"/>
        <end position="425"/>
    </location>
</feature>
<keyword evidence="2" id="KW-0238">DNA-binding</keyword>
<dbReference type="EMBL" id="CP012672">
    <property type="protein sequence ID" value="AUX30476.1"/>
    <property type="molecule type" value="Genomic_DNA"/>
</dbReference>
<dbReference type="InterPro" id="IPR050090">
    <property type="entry name" value="Tyrosine_recombinase_XerCD"/>
</dbReference>
<sequence>MSDQSAPSNPRRRRRGTGTIDLLRDGRWSPRLPISVGRGRLEPCATYEAAEALLDAALAEIAERNLVHEQANTLRGWGARWMDDREISGVEDITSDRSRWRRHIETAAFIDWPLASIRPVHVRDWLAEMLRKSAAPGRGYRNAPKRRLGKQTIKNTLNLLRCCLAAAVERELIRENPAQEVHLPRAKRKDRRTFDPWTYLMPEEQERLLSCQDIPEEDRDLAAFALWTGVRESEQWNLELRDVHLQVARPYVVIRFGKKDKSTKSGKIRRVPLFGLALEATQRQVARLADPRKKNSHGLLWPSPRGERRQAAKAPRHWKKHLTAAGIVAEERHDRRPVRWHDLRHTCASSLIAGWRGRRWTLEEVKELLGHSDISVTQRYAHLADSALDAAARETHQASGSWAERSAHSLPTTPEPALASARNHRAPPARIELATFGLGNRCSIH</sequence>
<evidence type="ECO:0000256" key="2">
    <source>
        <dbReference type="ARBA" id="ARBA00023125"/>
    </source>
</evidence>
<proteinExistence type="inferred from homology"/>
<dbReference type="Proteomes" id="UP000295497">
    <property type="component" value="Chromosome"/>
</dbReference>
<dbReference type="Gene3D" id="1.10.443.10">
    <property type="entry name" value="Intergrase catalytic core"/>
    <property type="match status" value="1"/>
</dbReference>
<dbReference type="SUPFAM" id="SSF56349">
    <property type="entry name" value="DNA breaking-rejoining enzymes"/>
    <property type="match status" value="1"/>
</dbReference>
<dbReference type="PANTHER" id="PTHR30349">
    <property type="entry name" value="PHAGE INTEGRASE-RELATED"/>
    <property type="match status" value="1"/>
</dbReference>
<dbReference type="Pfam" id="PF00589">
    <property type="entry name" value="Phage_integrase"/>
    <property type="match status" value="1"/>
</dbReference>
<dbReference type="PANTHER" id="PTHR30349:SF64">
    <property type="entry name" value="PROPHAGE INTEGRASE INTD-RELATED"/>
    <property type="match status" value="1"/>
</dbReference>
<dbReference type="PROSITE" id="PS51898">
    <property type="entry name" value="TYR_RECOMBINASE"/>
    <property type="match status" value="1"/>
</dbReference>